<proteinExistence type="predicted"/>
<gene>
    <name evidence="1" type="ORF">WBS43_24780</name>
</gene>
<dbReference type="GeneID" id="92801193"/>
<comment type="caution">
    <text evidence="1">The sequence shown here is derived from an EMBL/GenBank/DDBJ whole genome shotgun (WGS) entry which is preliminary data.</text>
</comment>
<dbReference type="SUPFAM" id="SSF88697">
    <property type="entry name" value="PUA domain-like"/>
    <property type="match status" value="1"/>
</dbReference>
<evidence type="ECO:0000313" key="2">
    <source>
        <dbReference type="Proteomes" id="UP001365619"/>
    </source>
</evidence>
<keyword evidence="2" id="KW-1185">Reference proteome</keyword>
<dbReference type="InterPro" id="IPR015947">
    <property type="entry name" value="PUA-like_sf"/>
</dbReference>
<accession>A0ABU8HZJ8</accession>
<protein>
    <submittedName>
        <fullName evidence="1">ASCH domain-containing protein</fullName>
    </submittedName>
</protein>
<sequence length="144" mass="16267">MKVLSMIQPWASLFLSNEAHYETRTWNTKYRGSLAIHTSKKIDSNACNNEIIHSILSKQGLNTNNLPTGKIIGVCNLINCLKVIEDNQTNAVLEDGRIVSGNDYFLGDFRVGNYAWEVSNKEMLINYIPARGKLGLWDYDINSL</sequence>
<dbReference type="Gene3D" id="2.30.130.30">
    <property type="entry name" value="Hypothetical protein"/>
    <property type="match status" value="1"/>
</dbReference>
<organism evidence="1 2">
    <name type="scientific">Bacillus luti</name>
    <dbReference type="NCBI Taxonomy" id="2026191"/>
    <lineage>
        <taxon>Bacteria</taxon>
        <taxon>Bacillati</taxon>
        <taxon>Bacillota</taxon>
        <taxon>Bacilli</taxon>
        <taxon>Bacillales</taxon>
        <taxon>Bacillaceae</taxon>
        <taxon>Bacillus</taxon>
        <taxon>Bacillus cereus group</taxon>
    </lineage>
</organism>
<evidence type="ECO:0000313" key="1">
    <source>
        <dbReference type="EMBL" id="MEI5931916.1"/>
    </source>
</evidence>
<name>A0ABU8HZJ8_9BACI</name>
<dbReference type="RefSeq" id="WP_000866541.1">
    <property type="nucleotide sequence ID" value="NZ_JBBAGV010000014.1"/>
</dbReference>
<dbReference type="EMBL" id="JBBAGW010000014">
    <property type="protein sequence ID" value="MEI5931916.1"/>
    <property type="molecule type" value="Genomic_DNA"/>
</dbReference>
<dbReference type="Proteomes" id="UP001365619">
    <property type="component" value="Unassembled WGS sequence"/>
</dbReference>
<reference evidence="1 2" key="1">
    <citation type="submission" date="2024-03" db="EMBL/GenBank/DDBJ databases">
        <title>A Rare Waterborne Outbreak of Bacillus cereus in China: Epidemiologic Survey, Genomic Insights and Virulence Characteristics.</title>
        <authorList>
            <person name="Wang S."/>
        </authorList>
    </citation>
    <scope>NUCLEOTIDE SEQUENCE [LARGE SCALE GENOMIC DNA]</scope>
    <source>
        <strain evidence="1 2">BC008</strain>
    </source>
</reference>